<keyword evidence="1" id="KW-0812">Transmembrane</keyword>
<sequence length="61" mass="7018">MSPRTVWRLNLTGWILFVVSALGFLASTWRARDWVGMFASLAFLVACLAFVLPLWVHRPRN</sequence>
<feature type="transmembrane region" description="Helical" evidence="1">
    <location>
        <begin position="7"/>
        <end position="29"/>
    </location>
</feature>
<gene>
    <name evidence="2" type="ORF">CSC94_12495</name>
</gene>
<dbReference type="AlphaFoldDB" id="A0A2G1QN82"/>
<dbReference type="Proteomes" id="UP000221168">
    <property type="component" value="Unassembled WGS sequence"/>
</dbReference>
<evidence type="ECO:0000256" key="1">
    <source>
        <dbReference type="SAM" id="Phobius"/>
    </source>
</evidence>
<comment type="caution">
    <text evidence="2">The sequence shown here is derived from an EMBL/GenBank/DDBJ whole genome shotgun (WGS) entry which is preliminary data.</text>
</comment>
<organism evidence="2 3">
    <name type="scientific">Zhengella mangrovi</name>
    <dbReference type="NCBI Taxonomy" id="1982044"/>
    <lineage>
        <taxon>Bacteria</taxon>
        <taxon>Pseudomonadati</taxon>
        <taxon>Pseudomonadota</taxon>
        <taxon>Alphaproteobacteria</taxon>
        <taxon>Hyphomicrobiales</taxon>
        <taxon>Notoacmeibacteraceae</taxon>
        <taxon>Zhengella</taxon>
    </lineage>
</organism>
<dbReference type="EMBL" id="PDVP01000006">
    <property type="protein sequence ID" value="PHP66910.1"/>
    <property type="molecule type" value="Genomic_DNA"/>
</dbReference>
<keyword evidence="3" id="KW-1185">Reference proteome</keyword>
<reference evidence="2 3" key="1">
    <citation type="submission" date="2017-10" db="EMBL/GenBank/DDBJ databases">
        <title>Sedimentibacterium mangrovi gen. nov., sp. nov., a novel member of family Phyllobacteriacea isolated from mangrove sediment.</title>
        <authorList>
            <person name="Liao H."/>
            <person name="Tian Y."/>
        </authorList>
    </citation>
    <scope>NUCLEOTIDE SEQUENCE [LARGE SCALE GENOMIC DNA]</scope>
    <source>
        <strain evidence="2 3">X9-2-2</strain>
    </source>
</reference>
<keyword evidence="1" id="KW-0472">Membrane</keyword>
<feature type="transmembrane region" description="Helical" evidence="1">
    <location>
        <begin position="35"/>
        <end position="56"/>
    </location>
</feature>
<evidence type="ECO:0000313" key="3">
    <source>
        <dbReference type="Proteomes" id="UP000221168"/>
    </source>
</evidence>
<keyword evidence="1" id="KW-1133">Transmembrane helix</keyword>
<evidence type="ECO:0000313" key="2">
    <source>
        <dbReference type="EMBL" id="PHP66910.1"/>
    </source>
</evidence>
<dbReference type="OrthoDB" id="7745502at2"/>
<dbReference type="RefSeq" id="WP_099306677.1">
    <property type="nucleotide sequence ID" value="NZ_PDVP01000006.1"/>
</dbReference>
<proteinExistence type="predicted"/>
<protein>
    <submittedName>
        <fullName evidence="2">Cytochrome oxidase subunit III</fullName>
    </submittedName>
</protein>
<accession>A0A2G1QN82</accession>
<name>A0A2G1QN82_9HYPH</name>